<dbReference type="Proteomes" id="UP000265566">
    <property type="component" value="Chromosome 1"/>
</dbReference>
<evidence type="ECO:0000313" key="1">
    <source>
        <dbReference type="EMBL" id="RHN78552.1"/>
    </source>
</evidence>
<dbReference type="Gramene" id="rna2136">
    <property type="protein sequence ID" value="RHN78552.1"/>
    <property type="gene ID" value="gene2136"/>
</dbReference>
<dbReference type="AlphaFoldDB" id="A0A396JMF0"/>
<proteinExistence type="predicted"/>
<organism evidence="1">
    <name type="scientific">Medicago truncatula</name>
    <name type="common">Barrel medic</name>
    <name type="synonym">Medicago tribuloides</name>
    <dbReference type="NCBI Taxonomy" id="3880"/>
    <lineage>
        <taxon>Eukaryota</taxon>
        <taxon>Viridiplantae</taxon>
        <taxon>Streptophyta</taxon>
        <taxon>Embryophyta</taxon>
        <taxon>Tracheophyta</taxon>
        <taxon>Spermatophyta</taxon>
        <taxon>Magnoliopsida</taxon>
        <taxon>eudicotyledons</taxon>
        <taxon>Gunneridae</taxon>
        <taxon>Pentapetalae</taxon>
        <taxon>rosids</taxon>
        <taxon>fabids</taxon>
        <taxon>Fabales</taxon>
        <taxon>Fabaceae</taxon>
        <taxon>Papilionoideae</taxon>
        <taxon>50 kb inversion clade</taxon>
        <taxon>NPAAA clade</taxon>
        <taxon>Hologalegina</taxon>
        <taxon>IRL clade</taxon>
        <taxon>Trifolieae</taxon>
        <taxon>Medicago</taxon>
    </lineage>
</organism>
<gene>
    <name evidence="1" type="ORF">MtrunA17_Chr1g0166861</name>
</gene>
<reference evidence="1" key="1">
    <citation type="journal article" date="2018" name="Nat. Plants">
        <title>Whole-genome landscape of Medicago truncatula symbiotic genes.</title>
        <authorList>
            <person name="Pecrix Y."/>
            <person name="Gamas P."/>
            <person name="Carrere S."/>
        </authorList>
    </citation>
    <scope>NUCLEOTIDE SEQUENCE</scope>
    <source>
        <tissue evidence="1">Leaves</tissue>
    </source>
</reference>
<evidence type="ECO:0008006" key="2">
    <source>
        <dbReference type="Google" id="ProtNLM"/>
    </source>
</evidence>
<dbReference type="PANTHER" id="PTHR34023:SF5">
    <property type="entry name" value="RNASE H TYPE-1 DOMAIN-CONTAINING PROTEIN"/>
    <property type="match status" value="1"/>
</dbReference>
<accession>A0A396JMF0</accession>
<sequence>MDNSIVAKIRRLLQMDCEVVVRHSYQETNQCADALADLGCSLHTNICFYESCPTQFSHLVVVDALGVFIPRLISV</sequence>
<protein>
    <recommendedName>
        <fullName evidence="2">RNase H type-1 domain-containing protein</fullName>
    </recommendedName>
</protein>
<name>A0A396JMF0_MEDTR</name>
<comment type="caution">
    <text evidence="1">The sequence shown here is derived from an EMBL/GenBank/DDBJ whole genome shotgun (WGS) entry which is preliminary data.</text>
</comment>
<dbReference type="EMBL" id="PSQE01000001">
    <property type="protein sequence ID" value="RHN78552.1"/>
    <property type="molecule type" value="Genomic_DNA"/>
</dbReference>
<dbReference type="PANTHER" id="PTHR34023">
    <property type="entry name" value="RNASE H DOMAIN-CONTAINING PROTEIN"/>
    <property type="match status" value="1"/>
</dbReference>